<protein>
    <submittedName>
        <fullName evidence="1">Uncharacterized protein</fullName>
    </submittedName>
</protein>
<sequence length="298" mass="33572">MASDRHPAIRRLYHHLGILERPSLRKFCLYAKSLTCVIPFPNARDSLSTLYGIITVGKDALKLLRQQPSKLGDFGAYLAITNIAALFELGSPTNINFQLYATAINLAMQSLRPSGNLVSVTGFSGRLSALGHDIYDSRVDIGRLAWDKLADFLNTLVDAWILECARQGVFPPAKRIEDSNPVSEDFLMRGLIWAQFYFPPGWFDTQTEDNGTYVESASTRKLRSQSLPLTLQKSDWLRLLRSIPRISNIASRFIKSKQRGWQEAHAKINLILGQHQCKAYKILPSEEIGTRSQHVQGR</sequence>
<dbReference type="AlphaFoldDB" id="A0A139HYX5"/>
<dbReference type="Proteomes" id="UP000070133">
    <property type="component" value="Unassembled WGS sequence"/>
</dbReference>
<dbReference type="OrthoDB" id="2017974at2759"/>
<reference evidence="1 2" key="1">
    <citation type="submission" date="2015-07" db="EMBL/GenBank/DDBJ databases">
        <title>Comparative genomics of the Sigatoka disease complex on banana suggests a link between parallel evolutionary changes in Pseudocercospora fijiensis and Pseudocercospora eumusae and increased virulence on the banana host.</title>
        <authorList>
            <person name="Chang T.-C."/>
            <person name="Salvucci A."/>
            <person name="Crous P.W."/>
            <person name="Stergiopoulos I."/>
        </authorList>
    </citation>
    <scope>NUCLEOTIDE SEQUENCE [LARGE SCALE GENOMIC DNA]</scope>
    <source>
        <strain evidence="1 2">CBS 114824</strain>
    </source>
</reference>
<gene>
    <name evidence="1" type="ORF">AC578_10177</name>
</gene>
<evidence type="ECO:0000313" key="2">
    <source>
        <dbReference type="Proteomes" id="UP000070133"/>
    </source>
</evidence>
<dbReference type="SUPFAM" id="SSF48452">
    <property type="entry name" value="TPR-like"/>
    <property type="match status" value="1"/>
</dbReference>
<comment type="caution">
    <text evidence="1">The sequence shown here is derived from an EMBL/GenBank/DDBJ whole genome shotgun (WGS) entry which is preliminary data.</text>
</comment>
<accession>A0A139HYX5</accession>
<dbReference type="InterPro" id="IPR011990">
    <property type="entry name" value="TPR-like_helical_dom_sf"/>
</dbReference>
<evidence type="ECO:0000313" key="1">
    <source>
        <dbReference type="EMBL" id="KXT07665.1"/>
    </source>
</evidence>
<dbReference type="STRING" id="321146.A0A139HYX5"/>
<organism evidence="1 2">
    <name type="scientific">Pseudocercospora eumusae</name>
    <dbReference type="NCBI Taxonomy" id="321146"/>
    <lineage>
        <taxon>Eukaryota</taxon>
        <taxon>Fungi</taxon>
        <taxon>Dikarya</taxon>
        <taxon>Ascomycota</taxon>
        <taxon>Pezizomycotina</taxon>
        <taxon>Dothideomycetes</taxon>
        <taxon>Dothideomycetidae</taxon>
        <taxon>Mycosphaerellales</taxon>
        <taxon>Mycosphaerellaceae</taxon>
        <taxon>Pseudocercospora</taxon>
    </lineage>
</organism>
<proteinExistence type="predicted"/>
<dbReference type="EMBL" id="LFZN01000001">
    <property type="protein sequence ID" value="KXT07665.1"/>
    <property type="molecule type" value="Genomic_DNA"/>
</dbReference>
<keyword evidence="2" id="KW-1185">Reference proteome</keyword>
<name>A0A139HYX5_9PEZI</name>